<dbReference type="EMBL" id="KF669658">
    <property type="protein sequence ID" value="AGY48153.1"/>
    <property type="molecule type" value="Genomic_DNA"/>
</dbReference>
<dbReference type="RefSeq" id="YP_009007654.1">
    <property type="nucleotide sequence ID" value="NC_023581.1"/>
</dbReference>
<protein>
    <recommendedName>
        <fullName evidence="4">Tape measure protein</fullName>
    </recommendedName>
</protein>
<feature type="compositionally biased region" description="Basic and acidic residues" evidence="1">
    <location>
        <begin position="370"/>
        <end position="379"/>
    </location>
</feature>
<feature type="compositionally biased region" description="Acidic residues" evidence="1">
    <location>
        <begin position="81"/>
        <end position="115"/>
    </location>
</feature>
<feature type="compositionally biased region" description="Acidic residues" evidence="1">
    <location>
        <begin position="47"/>
        <end position="74"/>
    </location>
</feature>
<dbReference type="KEGG" id="vg:18504224"/>
<keyword evidence="3" id="KW-1185">Reference proteome</keyword>
<accession>U5PZZ8</accession>
<feature type="compositionally biased region" description="Basic and acidic residues" evidence="1">
    <location>
        <begin position="116"/>
        <end position="133"/>
    </location>
</feature>
<reference evidence="2 3" key="1">
    <citation type="journal article" date="2013" name="Genome Announc.">
        <title>Complete Genome of Acinetobacter baumannii N4-Like Podophage Presley.</title>
        <authorList>
            <person name="Farmer N.G."/>
            <person name="Wood T.L."/>
            <person name="Chamakura K.R."/>
            <person name="Kuty Everett G.F."/>
        </authorList>
    </citation>
    <scope>NUCLEOTIDE SEQUENCE [LARGE SCALE GENOMIC DNA]</scope>
</reference>
<dbReference type="Proteomes" id="UP000017656">
    <property type="component" value="Segment"/>
</dbReference>
<feature type="region of interest" description="Disordered" evidence="1">
    <location>
        <begin position="13"/>
        <end position="133"/>
    </location>
</feature>
<dbReference type="GeneID" id="18504224"/>
<gene>
    <name evidence="2" type="ORF">Presley_86</name>
</gene>
<evidence type="ECO:0000313" key="2">
    <source>
        <dbReference type="EMBL" id="AGY48153.1"/>
    </source>
</evidence>
<proteinExistence type="predicted"/>
<dbReference type="OrthoDB" id="7031at10239"/>
<feature type="compositionally biased region" description="Low complexity" evidence="1">
    <location>
        <begin position="35"/>
        <end position="46"/>
    </location>
</feature>
<feature type="region of interest" description="Disordered" evidence="1">
    <location>
        <begin position="340"/>
        <end position="420"/>
    </location>
</feature>
<organism evidence="2 3">
    <name type="scientific">Acinetobacter phage Presley</name>
    <dbReference type="NCBI Taxonomy" id="1406780"/>
    <lineage>
        <taxon>Viruses</taxon>
        <taxon>Duplodnaviria</taxon>
        <taxon>Heunggongvirae</taxon>
        <taxon>Uroviricota</taxon>
        <taxon>Caudoviricetes</taxon>
        <taxon>Schitoviridae</taxon>
        <taxon>Presleyvirus</taxon>
        <taxon>Presleyvirus presley</taxon>
    </lineage>
</organism>
<feature type="compositionally biased region" description="Polar residues" evidence="1">
    <location>
        <begin position="384"/>
        <end position="393"/>
    </location>
</feature>
<feature type="compositionally biased region" description="Low complexity" evidence="1">
    <location>
        <begin position="340"/>
        <end position="361"/>
    </location>
</feature>
<name>U5PZZ8_9CAUD</name>
<evidence type="ECO:0000313" key="3">
    <source>
        <dbReference type="Proteomes" id="UP000017656"/>
    </source>
</evidence>
<evidence type="ECO:0008006" key="4">
    <source>
        <dbReference type="Google" id="ProtNLM"/>
    </source>
</evidence>
<sequence>MTVNKLTFEAIMDMSPEELAQVNPSDLEAAEAEELAQSNQDPQQQSEQDDNDFDSDEGDQGDKEDEQGESDEDNGDHQDQDDQGNEGADDDSQEDDQANDEGNAESDNNDQDPETDESKKKTEEQTEKKDDVISAEDAAKYKSFFDVVTSEFKANGRTFTINDPADIISLMQKGLNYNQKMAAIKPYFGLIEVLKEHGLTDASSISYLVDLKNKKPEAIAKLVQESKIDTYDLNEEKANAYVPTQLDLSPQRAEMAAIDQEYEGDEDFAVVLGEITRWDIGARELLQKNPSMIRMLIEHKKSGIFDQIIPVLQQQQALGKIQSNALQAYDDIGRAMFAAAQQNQGEAQAQQQANQQQQQHAPNKPKAMKQQKESLEAAKKAASMSRTPRSQAQEAKPKLTEEDILSMSAEEFAKVNPKYL</sequence>
<evidence type="ECO:0000256" key="1">
    <source>
        <dbReference type="SAM" id="MobiDB-lite"/>
    </source>
</evidence>